<evidence type="ECO:0000313" key="1">
    <source>
        <dbReference type="EMBL" id="KAJ7995463.1"/>
    </source>
</evidence>
<reference evidence="1" key="1">
    <citation type="submission" date="2021-05" db="EMBL/GenBank/DDBJ databases">
        <authorList>
            <person name="Pan Q."/>
            <person name="Jouanno E."/>
            <person name="Zahm M."/>
            <person name="Klopp C."/>
            <person name="Cabau C."/>
            <person name="Louis A."/>
            <person name="Berthelot C."/>
            <person name="Parey E."/>
            <person name="Roest Crollius H."/>
            <person name="Montfort J."/>
            <person name="Robinson-Rechavi M."/>
            <person name="Bouchez O."/>
            <person name="Lampietro C."/>
            <person name="Lopez Roques C."/>
            <person name="Donnadieu C."/>
            <person name="Postlethwait J."/>
            <person name="Bobe J."/>
            <person name="Dillon D."/>
            <person name="Chandos A."/>
            <person name="von Hippel F."/>
            <person name="Guiguen Y."/>
        </authorList>
    </citation>
    <scope>NUCLEOTIDE SEQUENCE</scope>
    <source>
        <strain evidence="1">YG-Jan2019</strain>
    </source>
</reference>
<accession>A0ACC2FVZ4</accession>
<proteinExistence type="predicted"/>
<organism evidence="1 2">
    <name type="scientific">Dallia pectoralis</name>
    <name type="common">Alaska blackfish</name>
    <dbReference type="NCBI Taxonomy" id="75939"/>
    <lineage>
        <taxon>Eukaryota</taxon>
        <taxon>Metazoa</taxon>
        <taxon>Chordata</taxon>
        <taxon>Craniata</taxon>
        <taxon>Vertebrata</taxon>
        <taxon>Euteleostomi</taxon>
        <taxon>Actinopterygii</taxon>
        <taxon>Neopterygii</taxon>
        <taxon>Teleostei</taxon>
        <taxon>Protacanthopterygii</taxon>
        <taxon>Esociformes</taxon>
        <taxon>Umbridae</taxon>
        <taxon>Dallia</taxon>
    </lineage>
</organism>
<dbReference type="EMBL" id="CM055748">
    <property type="protein sequence ID" value="KAJ7995463.1"/>
    <property type="molecule type" value="Genomic_DNA"/>
</dbReference>
<sequence length="161" mass="17578">MSSLGRTEVDSQASELDTTQDYGWTSLTDKLQCLTSQRPRSLAVPSKITAKMSRVGLTDRRVPLKVLSASPLIGRPKHPPPEKEVTGKAEALSHLPLYRAVEALEFTLVFGPSLPSPAFSHISNEGVQHQFFGSDYRRTAAARSASRTQSARRLSDSTQGL</sequence>
<evidence type="ECO:0000313" key="2">
    <source>
        <dbReference type="Proteomes" id="UP001157502"/>
    </source>
</evidence>
<protein>
    <submittedName>
        <fullName evidence="1">Uncharacterized protein</fullName>
    </submittedName>
</protein>
<keyword evidence="2" id="KW-1185">Reference proteome</keyword>
<gene>
    <name evidence="1" type="ORF">DPEC_G00244820</name>
</gene>
<name>A0ACC2FVZ4_DALPE</name>
<comment type="caution">
    <text evidence="1">The sequence shown here is derived from an EMBL/GenBank/DDBJ whole genome shotgun (WGS) entry which is preliminary data.</text>
</comment>
<dbReference type="Proteomes" id="UP001157502">
    <property type="component" value="Chromosome 21"/>
</dbReference>